<accession>A0A9Q9DSZ1</accession>
<feature type="compositionally biased region" description="Low complexity" evidence="1">
    <location>
        <begin position="213"/>
        <end position="238"/>
    </location>
</feature>
<name>A0A9Q9DSZ1_CURCL</name>
<dbReference type="EMBL" id="CP089276">
    <property type="protein sequence ID" value="USP77470.1"/>
    <property type="molecule type" value="Genomic_DNA"/>
</dbReference>
<dbReference type="VEuPathDB" id="FungiDB:yc1106_04744"/>
<feature type="region of interest" description="Disordered" evidence="1">
    <location>
        <begin position="1"/>
        <end position="62"/>
    </location>
</feature>
<proteinExistence type="predicted"/>
<keyword evidence="3" id="KW-1185">Reference proteome</keyword>
<protein>
    <submittedName>
        <fullName evidence="2">Uncharacterized protein</fullName>
    </submittedName>
</protein>
<dbReference type="OrthoDB" id="5225441at2759"/>
<evidence type="ECO:0000256" key="1">
    <source>
        <dbReference type="SAM" id="MobiDB-lite"/>
    </source>
</evidence>
<sequence>MSSLSSTNQATKTSPTEPFPTITVTKPARPVSAPCPNFSKPIITDPPTSTNSNRKSVDAQEVQARIRAHRKSVGAHEVQARIQAARRSLTAAQPPTEAFQRKLEQNPDLIHPALRARSGVTSNSERSRSHKSRIHQDQSIDAVIRRLSAEINGEHPKHPADVPPVPALPTLTSSGMGRPRSYQPGSSRSSVTKRRSPLSIVSSPDDYDESEETSAQTSRHTSRRASTSASSQTSKSSTNDLDDDASNEKIRVVSIAAHESGHIQHQHEPTPQPSPCLSPTISRPKSQPVKHRSPWPTLTRRRILCFV</sequence>
<evidence type="ECO:0000313" key="3">
    <source>
        <dbReference type="Proteomes" id="UP001056012"/>
    </source>
</evidence>
<feature type="compositionally biased region" description="Polar residues" evidence="1">
    <location>
        <begin position="1"/>
        <end position="16"/>
    </location>
</feature>
<dbReference type="AlphaFoldDB" id="A0A9Q9DSZ1"/>
<organism evidence="2 3">
    <name type="scientific">Curvularia clavata</name>
    <dbReference type="NCBI Taxonomy" id="95742"/>
    <lineage>
        <taxon>Eukaryota</taxon>
        <taxon>Fungi</taxon>
        <taxon>Dikarya</taxon>
        <taxon>Ascomycota</taxon>
        <taxon>Pezizomycotina</taxon>
        <taxon>Dothideomycetes</taxon>
        <taxon>Pleosporomycetidae</taxon>
        <taxon>Pleosporales</taxon>
        <taxon>Pleosporineae</taxon>
        <taxon>Pleosporaceae</taxon>
        <taxon>Curvularia</taxon>
    </lineage>
</organism>
<dbReference type="Proteomes" id="UP001056012">
    <property type="component" value="Chromosome 3"/>
</dbReference>
<reference evidence="2" key="1">
    <citation type="submission" date="2021-12" db="EMBL/GenBank/DDBJ databases">
        <title>Curvularia clavata genome.</title>
        <authorList>
            <person name="Cao Y."/>
        </authorList>
    </citation>
    <scope>NUCLEOTIDE SEQUENCE</scope>
    <source>
        <strain evidence="2">Yc1106</strain>
    </source>
</reference>
<gene>
    <name evidence="2" type="ORF">yc1106_04744</name>
</gene>
<feature type="region of interest" description="Disordered" evidence="1">
    <location>
        <begin position="153"/>
        <end position="247"/>
    </location>
</feature>
<evidence type="ECO:0000313" key="2">
    <source>
        <dbReference type="EMBL" id="USP77470.1"/>
    </source>
</evidence>
<feature type="region of interest" description="Disordered" evidence="1">
    <location>
        <begin position="260"/>
        <end position="293"/>
    </location>
</feature>
<feature type="region of interest" description="Disordered" evidence="1">
    <location>
        <begin position="87"/>
        <end position="140"/>
    </location>
</feature>